<dbReference type="RefSeq" id="WP_268905994.1">
    <property type="nucleotide sequence ID" value="NZ_BNJJ01000007.1"/>
</dbReference>
<keyword evidence="3" id="KW-1185">Reference proteome</keyword>
<name>A0ABQ3VFW9_9CHLR</name>
<dbReference type="Proteomes" id="UP000635565">
    <property type="component" value="Unassembled WGS sequence"/>
</dbReference>
<dbReference type="Gene3D" id="3.40.710.10">
    <property type="entry name" value="DD-peptidase/beta-lactamase superfamily"/>
    <property type="match status" value="1"/>
</dbReference>
<feature type="domain" description="Beta-lactamase-related" evidence="1">
    <location>
        <begin position="17"/>
        <end position="219"/>
    </location>
</feature>
<proteinExistence type="predicted"/>
<reference evidence="2 3" key="1">
    <citation type="journal article" date="2021" name="Int. J. Syst. Evol. Microbiol.">
        <title>Reticulibacter mediterranei gen. nov., sp. nov., within the new family Reticulibacteraceae fam. nov., and Ktedonospora formicarum gen. nov., sp. nov., Ktedonobacter robiniae sp. nov., Dictyobacter formicarum sp. nov. and Dictyobacter arantiisoli sp. nov., belonging to the class Ktedonobacteria.</title>
        <authorList>
            <person name="Yabe S."/>
            <person name="Zheng Y."/>
            <person name="Wang C.M."/>
            <person name="Sakai Y."/>
            <person name="Abe K."/>
            <person name="Yokota A."/>
            <person name="Donadio S."/>
            <person name="Cavaletti L."/>
            <person name="Monciardini P."/>
        </authorList>
    </citation>
    <scope>NUCLEOTIDE SEQUENCE [LARGE SCALE GENOMIC DNA]</scope>
    <source>
        <strain evidence="2 3">SOSP1-9</strain>
    </source>
</reference>
<gene>
    <name evidence="2" type="ORF">KSZ_27240</name>
</gene>
<dbReference type="InterPro" id="IPR001466">
    <property type="entry name" value="Beta-lactam-related"/>
</dbReference>
<evidence type="ECO:0000313" key="2">
    <source>
        <dbReference type="EMBL" id="GHO84718.1"/>
    </source>
</evidence>
<organism evidence="2 3">
    <name type="scientific">Dictyobacter formicarum</name>
    <dbReference type="NCBI Taxonomy" id="2778368"/>
    <lineage>
        <taxon>Bacteria</taxon>
        <taxon>Bacillati</taxon>
        <taxon>Chloroflexota</taxon>
        <taxon>Ktedonobacteria</taxon>
        <taxon>Ktedonobacterales</taxon>
        <taxon>Dictyobacteraceae</taxon>
        <taxon>Dictyobacter</taxon>
    </lineage>
</organism>
<dbReference type="EMBL" id="BNJJ01000007">
    <property type="protein sequence ID" value="GHO84718.1"/>
    <property type="molecule type" value="Genomic_DNA"/>
</dbReference>
<dbReference type="SUPFAM" id="SSF56601">
    <property type="entry name" value="beta-lactamase/transpeptidase-like"/>
    <property type="match status" value="1"/>
</dbReference>
<dbReference type="PANTHER" id="PTHR46825">
    <property type="entry name" value="D-ALANYL-D-ALANINE-CARBOXYPEPTIDASE/ENDOPEPTIDASE AMPH"/>
    <property type="match status" value="1"/>
</dbReference>
<dbReference type="InterPro" id="IPR012338">
    <property type="entry name" value="Beta-lactam/transpept-like"/>
</dbReference>
<comment type="caution">
    <text evidence="2">The sequence shown here is derived from an EMBL/GenBank/DDBJ whole genome shotgun (WGS) entry which is preliminary data.</text>
</comment>
<evidence type="ECO:0000259" key="1">
    <source>
        <dbReference type="Pfam" id="PF00144"/>
    </source>
</evidence>
<sequence>MLETSSEQKRFEAIRERIERGLVERSIPSLTVAVAQGSTILWEEGFGWADRERRIPATPHTMYSLASISKPTTATGLMILKERGLLDLDRPINEYLGDSKLQAHVGSAEEATVHRVTNHTSGLPLHYQFFYQDEPYLPPSMDETIRRYGHQVNAPGEHYQYSNLGYGILGEVIARLSGKSYADFLRQEVFLPLGMLRASVNIGTVLEAFQAQRYEEDGSPYPFYDFDWRHHAA</sequence>
<evidence type="ECO:0000313" key="3">
    <source>
        <dbReference type="Proteomes" id="UP000635565"/>
    </source>
</evidence>
<dbReference type="Pfam" id="PF00144">
    <property type="entry name" value="Beta-lactamase"/>
    <property type="match status" value="1"/>
</dbReference>
<accession>A0ABQ3VFW9</accession>
<dbReference type="PANTHER" id="PTHR46825:SF9">
    <property type="entry name" value="BETA-LACTAMASE-RELATED DOMAIN-CONTAINING PROTEIN"/>
    <property type="match status" value="1"/>
</dbReference>
<dbReference type="InterPro" id="IPR050491">
    <property type="entry name" value="AmpC-like"/>
</dbReference>
<protein>
    <recommendedName>
        <fullName evidence="1">Beta-lactamase-related domain-containing protein</fullName>
    </recommendedName>
</protein>